<sequence>MHRLLYARRSGRPCMTLFSTVRMGMSSEADFSSAGEYGIAPRLHNKPPGLYIRKVEEDPKNGYQVRVTYKNNAIHFAHYAQLGKPIEDPSDRSAQFDIDDRIYYSPTRKEYFDLLAVTYGKVNQAEFTTRYGAKISLTKVDNGFHLHLESFDRKDPSKKKICDIPFVDQHAAALPRFMDSTLVKYFDFDGTRYHNRLRDRISGDKRSSRHHDDATAKNEESQPTAGGFNMDSIDDW</sequence>
<gene>
    <name evidence="2" type="ORF">NAES01612_LOCUS4</name>
</gene>
<dbReference type="GO" id="GO:0006355">
    <property type="term" value="P:regulation of DNA-templated transcription"/>
    <property type="evidence" value="ECO:0007669"/>
    <property type="project" value="InterPro"/>
</dbReference>
<accession>A0A7S4JFW1</accession>
<dbReference type="Gene3D" id="2.30.31.40">
    <property type="match status" value="1"/>
</dbReference>
<dbReference type="AlphaFoldDB" id="A0A7S4JFW1"/>
<evidence type="ECO:0000256" key="1">
    <source>
        <dbReference type="SAM" id="MobiDB-lite"/>
    </source>
</evidence>
<evidence type="ECO:0000313" key="2">
    <source>
        <dbReference type="EMBL" id="CAE2262400.1"/>
    </source>
</evidence>
<dbReference type="InterPro" id="IPR009044">
    <property type="entry name" value="ssDNA-bd_transcriptional_reg"/>
</dbReference>
<feature type="compositionally biased region" description="Basic and acidic residues" evidence="1">
    <location>
        <begin position="199"/>
        <end position="220"/>
    </location>
</feature>
<reference evidence="2" key="1">
    <citation type="submission" date="2021-01" db="EMBL/GenBank/DDBJ databases">
        <authorList>
            <person name="Corre E."/>
            <person name="Pelletier E."/>
            <person name="Niang G."/>
            <person name="Scheremetjew M."/>
            <person name="Finn R."/>
            <person name="Kale V."/>
            <person name="Holt S."/>
            <person name="Cochrane G."/>
            <person name="Meng A."/>
            <person name="Brown T."/>
            <person name="Cohen L."/>
        </authorList>
    </citation>
    <scope>NUCLEOTIDE SEQUENCE</scope>
    <source>
        <strain evidence="2">SoJaBio B1-5/56/2</strain>
    </source>
</reference>
<organism evidence="2">
    <name type="scientific">Paramoeba aestuarina</name>
    <dbReference type="NCBI Taxonomy" id="180227"/>
    <lineage>
        <taxon>Eukaryota</taxon>
        <taxon>Amoebozoa</taxon>
        <taxon>Discosea</taxon>
        <taxon>Flabellinia</taxon>
        <taxon>Dactylopodida</taxon>
        <taxon>Paramoebidae</taxon>
        <taxon>Paramoeba</taxon>
    </lineage>
</organism>
<protein>
    <submittedName>
        <fullName evidence="2">Uncharacterized protein</fullName>
    </submittedName>
</protein>
<dbReference type="EMBL" id="HBKR01000004">
    <property type="protein sequence ID" value="CAE2262400.1"/>
    <property type="molecule type" value="Transcribed_RNA"/>
</dbReference>
<name>A0A7S4JFW1_9EUKA</name>
<dbReference type="SUPFAM" id="SSF54447">
    <property type="entry name" value="ssDNA-binding transcriptional regulator domain"/>
    <property type="match status" value="1"/>
</dbReference>
<dbReference type="GO" id="GO:0003677">
    <property type="term" value="F:DNA binding"/>
    <property type="evidence" value="ECO:0007669"/>
    <property type="project" value="InterPro"/>
</dbReference>
<proteinExistence type="predicted"/>
<feature type="region of interest" description="Disordered" evidence="1">
    <location>
        <begin position="199"/>
        <end position="236"/>
    </location>
</feature>